<evidence type="ECO:0000256" key="4">
    <source>
        <dbReference type="ARBA" id="ARBA00023163"/>
    </source>
</evidence>
<dbReference type="GO" id="GO:0000981">
    <property type="term" value="F:DNA-binding transcription factor activity, RNA polymerase II-specific"/>
    <property type="evidence" value="ECO:0007669"/>
    <property type="project" value="TreeGrafter"/>
</dbReference>
<protein>
    <submittedName>
        <fullName evidence="6">Carbohydrate-responsive element-binding protein-like</fullName>
    </submittedName>
</protein>
<name>A0AAV4IVW7_9GAST</name>
<sequence>MNPLYDSYCSSVSTASMEELCKTSLTWLDQYCSLVTLRPKVLNSLTKLCTSTSILTEPLRVKEQALQAVEKHPEKPK</sequence>
<dbReference type="PANTHER" id="PTHR15741:SF37">
    <property type="entry name" value="LD38259P"/>
    <property type="match status" value="1"/>
</dbReference>
<dbReference type="Proteomes" id="UP000762676">
    <property type="component" value="Unassembled WGS sequence"/>
</dbReference>
<evidence type="ECO:0000313" key="7">
    <source>
        <dbReference type="Proteomes" id="UP000762676"/>
    </source>
</evidence>
<dbReference type="GO" id="GO:0005634">
    <property type="term" value="C:nucleus"/>
    <property type="evidence" value="ECO:0007669"/>
    <property type="project" value="UniProtKB-SubCell"/>
</dbReference>
<accession>A0AAV4IVW7</accession>
<proteinExistence type="predicted"/>
<keyword evidence="7" id="KW-1185">Reference proteome</keyword>
<keyword evidence="4" id="KW-0804">Transcription</keyword>
<evidence type="ECO:0000256" key="2">
    <source>
        <dbReference type="ARBA" id="ARBA00023015"/>
    </source>
</evidence>
<comment type="caution">
    <text evidence="6">The sequence shown here is derived from an EMBL/GenBank/DDBJ whole genome shotgun (WGS) entry which is preliminary data.</text>
</comment>
<dbReference type="PANTHER" id="PTHR15741">
    <property type="entry name" value="BASIC HELIX-LOOP-HELIX ZIP TRANSCRIPTION FACTOR"/>
    <property type="match status" value="1"/>
</dbReference>
<dbReference type="AlphaFoldDB" id="A0AAV4IVW7"/>
<reference evidence="6 7" key="1">
    <citation type="journal article" date="2021" name="Elife">
        <title>Chloroplast acquisition without the gene transfer in kleptoplastic sea slugs, Plakobranchus ocellatus.</title>
        <authorList>
            <person name="Maeda T."/>
            <person name="Takahashi S."/>
            <person name="Yoshida T."/>
            <person name="Shimamura S."/>
            <person name="Takaki Y."/>
            <person name="Nagai Y."/>
            <person name="Toyoda A."/>
            <person name="Suzuki Y."/>
            <person name="Arimoto A."/>
            <person name="Ishii H."/>
            <person name="Satoh N."/>
            <person name="Nishiyama T."/>
            <person name="Hasebe M."/>
            <person name="Maruyama T."/>
            <person name="Minagawa J."/>
            <person name="Obokata J."/>
            <person name="Shigenobu S."/>
        </authorList>
    </citation>
    <scope>NUCLEOTIDE SEQUENCE [LARGE SCALE GENOMIC DNA]</scope>
</reference>
<keyword evidence="5" id="KW-0539">Nucleus</keyword>
<keyword evidence="3" id="KW-0238">DNA-binding</keyword>
<gene>
    <name evidence="6" type="ORF">ElyMa_001376600</name>
</gene>
<evidence type="ECO:0000313" key="6">
    <source>
        <dbReference type="EMBL" id="GFS12651.1"/>
    </source>
</evidence>
<evidence type="ECO:0000256" key="3">
    <source>
        <dbReference type="ARBA" id="ARBA00023125"/>
    </source>
</evidence>
<evidence type="ECO:0000256" key="1">
    <source>
        <dbReference type="ARBA" id="ARBA00004123"/>
    </source>
</evidence>
<organism evidence="6 7">
    <name type="scientific">Elysia marginata</name>
    <dbReference type="NCBI Taxonomy" id="1093978"/>
    <lineage>
        <taxon>Eukaryota</taxon>
        <taxon>Metazoa</taxon>
        <taxon>Spiralia</taxon>
        <taxon>Lophotrochozoa</taxon>
        <taxon>Mollusca</taxon>
        <taxon>Gastropoda</taxon>
        <taxon>Heterobranchia</taxon>
        <taxon>Euthyneura</taxon>
        <taxon>Panpulmonata</taxon>
        <taxon>Sacoglossa</taxon>
        <taxon>Placobranchoidea</taxon>
        <taxon>Plakobranchidae</taxon>
        <taxon>Elysia</taxon>
    </lineage>
</organism>
<evidence type="ECO:0000256" key="5">
    <source>
        <dbReference type="ARBA" id="ARBA00023242"/>
    </source>
</evidence>
<comment type="subcellular location">
    <subcellularLocation>
        <location evidence="1">Nucleus</location>
    </subcellularLocation>
</comment>
<keyword evidence="2" id="KW-0805">Transcription regulation</keyword>
<dbReference type="InterPro" id="IPR052207">
    <property type="entry name" value="Max-like/E-box_TFs"/>
</dbReference>
<dbReference type="GO" id="GO:0000978">
    <property type="term" value="F:RNA polymerase II cis-regulatory region sequence-specific DNA binding"/>
    <property type="evidence" value="ECO:0007669"/>
    <property type="project" value="TreeGrafter"/>
</dbReference>
<dbReference type="EMBL" id="BMAT01002734">
    <property type="protein sequence ID" value="GFS12651.1"/>
    <property type="molecule type" value="Genomic_DNA"/>
</dbReference>